<keyword evidence="3" id="KW-1185">Reference proteome</keyword>
<comment type="caution">
    <text evidence="2">The sequence shown here is derived from an EMBL/GenBank/DDBJ whole genome shotgun (WGS) entry which is preliminary data.</text>
</comment>
<feature type="region of interest" description="Disordered" evidence="1">
    <location>
        <begin position="16"/>
        <end position="39"/>
    </location>
</feature>
<reference evidence="3" key="1">
    <citation type="journal article" date="2019" name="Int. J. Syst. Evol. Microbiol.">
        <title>The Global Catalogue of Microorganisms (GCM) 10K type strain sequencing project: providing services to taxonomists for standard genome sequencing and annotation.</title>
        <authorList>
            <consortium name="The Broad Institute Genomics Platform"/>
            <consortium name="The Broad Institute Genome Sequencing Center for Infectious Disease"/>
            <person name="Wu L."/>
            <person name="Ma J."/>
        </authorList>
    </citation>
    <scope>NUCLEOTIDE SEQUENCE [LARGE SCALE GENOMIC DNA]</scope>
    <source>
        <strain evidence="3">JCM 13006</strain>
    </source>
</reference>
<evidence type="ECO:0000313" key="3">
    <source>
        <dbReference type="Proteomes" id="UP001501752"/>
    </source>
</evidence>
<evidence type="ECO:0000256" key="1">
    <source>
        <dbReference type="SAM" id="MobiDB-lite"/>
    </source>
</evidence>
<sequence length="140" mass="15575">MSFMVTIIPTRTDIRADGTFPSRRRLDSPPDRLDHPTMGTDEIMTDEQLDEIEERAARATPGPWVPVLETRGATGGGSCLLVDPVGTGVDDEIYWTRFIGQREVRSPDAQLDADLDFVAGAREDVPRLLAEVRRLRAALR</sequence>
<protein>
    <submittedName>
        <fullName evidence="2">Uncharacterized protein</fullName>
    </submittedName>
</protein>
<name>A0ABP9DD79_9ACTN</name>
<proteinExistence type="predicted"/>
<dbReference type="EMBL" id="BAABIS010000001">
    <property type="protein sequence ID" value="GAA4840340.1"/>
    <property type="molecule type" value="Genomic_DNA"/>
</dbReference>
<accession>A0ABP9DD79</accession>
<organism evidence="2 3">
    <name type="scientific">Kitasatospora terrestris</name>
    <dbReference type="NCBI Taxonomy" id="258051"/>
    <lineage>
        <taxon>Bacteria</taxon>
        <taxon>Bacillati</taxon>
        <taxon>Actinomycetota</taxon>
        <taxon>Actinomycetes</taxon>
        <taxon>Kitasatosporales</taxon>
        <taxon>Streptomycetaceae</taxon>
        <taxon>Kitasatospora</taxon>
    </lineage>
</organism>
<gene>
    <name evidence="2" type="ORF">GCM10023235_14810</name>
</gene>
<evidence type="ECO:0000313" key="2">
    <source>
        <dbReference type="EMBL" id="GAA4840340.1"/>
    </source>
</evidence>
<feature type="compositionally biased region" description="Basic and acidic residues" evidence="1">
    <location>
        <begin position="24"/>
        <end position="35"/>
    </location>
</feature>
<dbReference type="Proteomes" id="UP001501752">
    <property type="component" value="Unassembled WGS sequence"/>
</dbReference>